<proteinExistence type="inferred from homology"/>
<evidence type="ECO:0000259" key="7">
    <source>
        <dbReference type="Pfam" id="PF01120"/>
    </source>
</evidence>
<reference evidence="8" key="1">
    <citation type="submission" date="2020-05" db="EMBL/GenBank/DDBJ databases">
        <authorList>
            <person name="Chiriac C."/>
            <person name="Salcher M."/>
            <person name="Ghai R."/>
            <person name="Kavagutti S V."/>
        </authorList>
    </citation>
    <scope>NUCLEOTIDE SEQUENCE</scope>
</reference>
<dbReference type="PRINTS" id="PR00741">
    <property type="entry name" value="GLHYDRLASE29"/>
</dbReference>
<dbReference type="EC" id="3.2.1.51" evidence="3"/>
<dbReference type="PIRSF" id="PIRSF001092">
    <property type="entry name" value="Alpha-L-fucosidase"/>
    <property type="match status" value="1"/>
</dbReference>
<dbReference type="SMART" id="SM00812">
    <property type="entry name" value="Alpha_L_fucos"/>
    <property type="match status" value="1"/>
</dbReference>
<keyword evidence="6" id="KW-0326">Glycosidase</keyword>
<evidence type="ECO:0000256" key="6">
    <source>
        <dbReference type="ARBA" id="ARBA00023295"/>
    </source>
</evidence>
<dbReference type="GO" id="GO:0005764">
    <property type="term" value="C:lysosome"/>
    <property type="evidence" value="ECO:0007669"/>
    <property type="project" value="TreeGrafter"/>
</dbReference>
<dbReference type="SUPFAM" id="SSF51445">
    <property type="entry name" value="(Trans)glycosidases"/>
    <property type="match status" value="1"/>
</dbReference>
<keyword evidence="4" id="KW-0732">Signal</keyword>
<evidence type="ECO:0000256" key="2">
    <source>
        <dbReference type="ARBA" id="ARBA00007951"/>
    </source>
</evidence>
<dbReference type="Pfam" id="PF01120">
    <property type="entry name" value="Alpha_L_fucos"/>
    <property type="match status" value="1"/>
</dbReference>
<comment type="similarity">
    <text evidence="2">Belongs to the glycosyl hydrolase 29 family.</text>
</comment>
<accession>A0A6J6AH66</accession>
<dbReference type="InterPro" id="IPR016286">
    <property type="entry name" value="FUC_metazoa-typ"/>
</dbReference>
<dbReference type="GO" id="GO:0006004">
    <property type="term" value="P:fucose metabolic process"/>
    <property type="evidence" value="ECO:0007669"/>
    <property type="project" value="InterPro"/>
</dbReference>
<dbReference type="AlphaFoldDB" id="A0A6J6AH66"/>
<dbReference type="InterPro" id="IPR000933">
    <property type="entry name" value="Glyco_hydro_29"/>
</dbReference>
<dbReference type="GO" id="GO:0004560">
    <property type="term" value="F:alpha-L-fucosidase activity"/>
    <property type="evidence" value="ECO:0007669"/>
    <property type="project" value="InterPro"/>
</dbReference>
<dbReference type="PANTHER" id="PTHR10030:SF37">
    <property type="entry name" value="ALPHA-L-FUCOSIDASE-RELATED"/>
    <property type="match status" value="1"/>
</dbReference>
<evidence type="ECO:0000256" key="5">
    <source>
        <dbReference type="ARBA" id="ARBA00022801"/>
    </source>
</evidence>
<evidence type="ECO:0000313" key="8">
    <source>
        <dbReference type="EMBL" id="CAB4367950.1"/>
    </source>
</evidence>
<dbReference type="InterPro" id="IPR057739">
    <property type="entry name" value="Glyco_hydro_29_N"/>
</dbReference>
<organism evidence="8">
    <name type="scientific">freshwater metagenome</name>
    <dbReference type="NCBI Taxonomy" id="449393"/>
    <lineage>
        <taxon>unclassified sequences</taxon>
        <taxon>metagenomes</taxon>
        <taxon>ecological metagenomes</taxon>
    </lineage>
</organism>
<sequence length="447" mass="49457">MKPFEGTFESLQTRELPQWFEDAKFGIFIHWYPASVPAYAPLSEDLFEQTTKYGEETAFRESPYAEWYVNSLAIEGSSVQKHHAEVYGDKPYDEFVTEFFTESQQWDPSAWQELFQASGAKYCVMGTRHIDGAIMWPTSVHNPIKGPAYTSPRDLVGEACEAALNAGMRIGLYYCGGLDVTFQGLGYNGWLSMFLATPQTDEYAEYATAHYRELIQRYSPDLLWNDVGWPGGGAAAMQFMAEYFNHNPDGVVNDRFDMIGVATGTTHADYITPEYSSGLTLPDKKFEVCRGIGRSFGYNALDDDSTYASSEELIQLLINAVADGGNLLLNIGPTANGEVPELQQQRIRDIGAWLNIYGAAIFNTCPHSVSSLTSSDGRTVRLTQDRNGIVYAIIIGNSPHASITIEGLPQGDIMLLGHTRPLVRDGNTVSLPLAPRADIAFALRIAQ</sequence>
<gene>
    <name evidence="8" type="ORF">UFOPK4179_00744</name>
</gene>
<name>A0A6J6AH66_9ZZZZ</name>
<feature type="domain" description="Glycoside hydrolase family 29 N-terminal" evidence="7">
    <location>
        <begin position="3"/>
        <end position="358"/>
    </location>
</feature>
<keyword evidence="5" id="KW-0378">Hydrolase</keyword>
<protein>
    <recommendedName>
        <fullName evidence="3">alpha-L-fucosidase</fullName>
        <ecNumber evidence="3">3.2.1.51</ecNumber>
    </recommendedName>
</protein>
<dbReference type="EMBL" id="CAETWZ010000061">
    <property type="protein sequence ID" value="CAB4367950.1"/>
    <property type="molecule type" value="Genomic_DNA"/>
</dbReference>
<dbReference type="InterPro" id="IPR017853">
    <property type="entry name" value="GH"/>
</dbReference>
<dbReference type="Gene3D" id="3.20.20.80">
    <property type="entry name" value="Glycosidases"/>
    <property type="match status" value="1"/>
</dbReference>
<evidence type="ECO:0000256" key="3">
    <source>
        <dbReference type="ARBA" id="ARBA00012662"/>
    </source>
</evidence>
<comment type="function">
    <text evidence="1">Alpha-L-fucosidase is responsible for hydrolyzing the alpha-1,6-linked fucose joined to the reducing-end N-acetylglucosamine of the carbohydrate moieties of glycoproteins.</text>
</comment>
<dbReference type="GO" id="GO:0016139">
    <property type="term" value="P:glycoside catabolic process"/>
    <property type="evidence" value="ECO:0007669"/>
    <property type="project" value="TreeGrafter"/>
</dbReference>
<evidence type="ECO:0000256" key="1">
    <source>
        <dbReference type="ARBA" id="ARBA00004071"/>
    </source>
</evidence>
<evidence type="ECO:0000256" key="4">
    <source>
        <dbReference type="ARBA" id="ARBA00022729"/>
    </source>
</evidence>
<dbReference type="PANTHER" id="PTHR10030">
    <property type="entry name" value="ALPHA-L-FUCOSIDASE"/>
    <property type="match status" value="1"/>
</dbReference>